<dbReference type="HOGENOM" id="CLU_2755578_0_0_11"/>
<comment type="caution">
    <text evidence="1">The sequence shown here is derived from an EMBL/GenBank/DDBJ whole genome shotgun (WGS) entry which is preliminary data.</text>
</comment>
<evidence type="ECO:0000313" key="1">
    <source>
        <dbReference type="EMBL" id="EFV14955.2"/>
    </source>
</evidence>
<accession>E5XKX3</accession>
<evidence type="ECO:0000313" key="2">
    <source>
        <dbReference type="Proteomes" id="UP000004816"/>
    </source>
</evidence>
<gene>
    <name evidence="1" type="ORF">HMPREF9336_00142</name>
</gene>
<reference evidence="1 2" key="1">
    <citation type="journal article" date="2011" name="Stand. Genomic Sci.">
        <title>High quality draft genome sequence of Segniliparus rugosus CDC 945(T)= (ATCC BAA-974(T)).</title>
        <authorList>
            <person name="Earl A.M."/>
            <person name="Desjardins C.A."/>
            <person name="Fitzgerald M.G."/>
            <person name="Arachchi H.M."/>
            <person name="Zeng Q."/>
            <person name="Mehta T."/>
            <person name="Griggs A."/>
            <person name="Birren B.W."/>
            <person name="Toney N.C."/>
            <person name="Carr J."/>
            <person name="Posey J."/>
            <person name="Butler W.R."/>
        </authorList>
    </citation>
    <scope>NUCLEOTIDE SEQUENCE [LARGE SCALE GENOMIC DNA]</scope>
    <source>
        <strain evidence="2">ATCC BAA-974 / DSM 45345 / CCUG 50838 / CIP 108380 / JCM 13579 / CDC 945</strain>
    </source>
</reference>
<dbReference type="Proteomes" id="UP000004816">
    <property type="component" value="Unassembled WGS sequence"/>
</dbReference>
<sequence>MRLGRQGALALGSTKTVEADVNKLRKGVPLLTRAVVGVDRFARWASRPSANESKSMITLLATGYSSWPPS</sequence>
<dbReference type="RefSeq" id="WP_021030503.1">
    <property type="nucleotide sequence ID" value="NZ_KI391954.1"/>
</dbReference>
<organism evidence="1 2">
    <name type="scientific">Segniliparus rugosus (strain ATCC BAA-974 / DSM 45345 / CCUG 50838 / CIP 108380 / JCM 13579 / CDC 945)</name>
    <dbReference type="NCBI Taxonomy" id="679197"/>
    <lineage>
        <taxon>Bacteria</taxon>
        <taxon>Bacillati</taxon>
        <taxon>Actinomycetota</taxon>
        <taxon>Actinomycetes</taxon>
        <taxon>Mycobacteriales</taxon>
        <taxon>Segniliparaceae</taxon>
        <taxon>Segniliparus</taxon>
    </lineage>
</organism>
<proteinExistence type="predicted"/>
<dbReference type="EMBL" id="ACZI02000003">
    <property type="protein sequence ID" value="EFV14955.2"/>
    <property type="molecule type" value="Genomic_DNA"/>
</dbReference>
<keyword evidence="2" id="KW-1185">Reference proteome</keyword>
<dbReference type="STRING" id="679197.HMPREF9336_00142"/>
<dbReference type="AlphaFoldDB" id="E5XKX3"/>
<protein>
    <submittedName>
        <fullName evidence="1">Uncharacterized protein</fullName>
    </submittedName>
</protein>
<name>E5XKX3_SEGRC</name>